<dbReference type="KEGG" id="hms:HMU00680"/>
<protein>
    <submittedName>
        <fullName evidence="1">Putative periplasmic protein</fullName>
    </submittedName>
</protein>
<gene>
    <name evidence="1" type="ordered locus">HMU00680</name>
</gene>
<reference evidence="1 2" key="1">
    <citation type="journal article" date="2010" name="BMC Genomics">
        <title>Comparative genomics and proteomics of Helicobacter mustelae, an ulcerogenic and carcinogenic gastric pathogen.</title>
        <authorList>
            <person name="O'Toole P.W."/>
            <person name="Snelling W.J."/>
            <person name="Canchaya C."/>
            <person name="Forde B.M."/>
            <person name="Hardie K.R."/>
            <person name="Josenhans C."/>
            <person name="Graham R.L.J."/>
            <person name="McMullan G."/>
            <person name="Parkhill J."/>
            <person name="Belda E."/>
            <person name="Bentley S.D."/>
        </authorList>
    </citation>
    <scope>NUCLEOTIDE SEQUENCE [LARGE SCALE GENOMIC DNA]</scope>
    <source>
        <strain evidence="2">ATCC 43772 / LMG 18044 / NCTC 12198 / 12198</strain>
    </source>
</reference>
<keyword evidence="2" id="KW-1185">Reference proteome</keyword>
<name>D3UFR1_HELM1</name>
<evidence type="ECO:0000313" key="2">
    <source>
        <dbReference type="Proteomes" id="UP000001522"/>
    </source>
</evidence>
<proteinExistence type="predicted"/>
<dbReference type="HOGENOM" id="CLU_2716864_0_0_7"/>
<evidence type="ECO:0000313" key="1">
    <source>
        <dbReference type="EMBL" id="CBG39332.1"/>
    </source>
</evidence>
<organism evidence="1 2">
    <name type="scientific">Helicobacter mustelae (strain ATCC 43772 / CCUG 25715 / CIP 103759 / LMG 18044 / NCTC 12198 / R85-136P)</name>
    <name type="common">Campylobacter mustelae</name>
    <dbReference type="NCBI Taxonomy" id="679897"/>
    <lineage>
        <taxon>Bacteria</taxon>
        <taxon>Pseudomonadati</taxon>
        <taxon>Campylobacterota</taxon>
        <taxon>Epsilonproteobacteria</taxon>
        <taxon>Campylobacterales</taxon>
        <taxon>Helicobacteraceae</taxon>
        <taxon>Helicobacter</taxon>
    </lineage>
</organism>
<dbReference type="STRING" id="679897.HMU00680"/>
<dbReference type="EMBL" id="FN555004">
    <property type="protein sequence ID" value="CBG39332.1"/>
    <property type="molecule type" value="Genomic_DNA"/>
</dbReference>
<dbReference type="Proteomes" id="UP000001522">
    <property type="component" value="Chromosome"/>
</dbReference>
<accession>D3UFR1</accession>
<dbReference type="AlphaFoldDB" id="D3UFR1"/>
<sequence>MGLFCSLLSGFYTTRHDFFAHRNPSKRRFSRLESAELKINEAKEVAAKPVKQNQRFTDEVLWLSPMKATTGD</sequence>